<feature type="domain" description="Methyltransferase" evidence="2">
    <location>
        <begin position="39"/>
        <end position="142"/>
    </location>
</feature>
<keyword evidence="3" id="KW-0489">Methyltransferase</keyword>
<dbReference type="AlphaFoldDB" id="A0A559KAD4"/>
<sequence>MAYEQFSYLYDRLMEDMPYDEWLRFAQQCWDKYGSPRTVVDLGCGTGSIAIPMAKLGYEVIGIDLSEDMLAVAEQKASEAQRRTPFQPGGSITWLQQDMREWEIGRPADAVISFCDCMNYLLEAEDLEQTFRQVYEGLAEGGVFLFDMHTPRQLRHYAESQPFLLNEDDIAYIWTSEFDPGRCEIEHALTIFFKEGVTDFGSDDAQTDRFQRVEEMHVQRAYPLKQVEALLREVGFKEVDAFADFSWKKPTEDTERAFFIAVK</sequence>
<dbReference type="EMBL" id="VNJI01000017">
    <property type="protein sequence ID" value="TVY09059.1"/>
    <property type="molecule type" value="Genomic_DNA"/>
</dbReference>
<dbReference type="PANTHER" id="PTHR43861">
    <property type="entry name" value="TRANS-ACONITATE 2-METHYLTRANSFERASE-RELATED"/>
    <property type="match status" value="1"/>
</dbReference>
<proteinExistence type="predicted"/>
<accession>A0A559KAD4</accession>
<keyword evidence="1 3" id="KW-0808">Transferase</keyword>
<gene>
    <name evidence="3" type="ORF">FPZ49_15205</name>
</gene>
<dbReference type="GO" id="GO:0032259">
    <property type="term" value="P:methylation"/>
    <property type="evidence" value="ECO:0007669"/>
    <property type="project" value="UniProtKB-KW"/>
</dbReference>
<keyword evidence="4" id="KW-1185">Reference proteome</keyword>
<dbReference type="Gene3D" id="2.20.25.110">
    <property type="entry name" value="S-adenosyl-L-methionine-dependent methyltransferases"/>
    <property type="match status" value="1"/>
</dbReference>
<dbReference type="CDD" id="cd02440">
    <property type="entry name" value="AdoMet_MTases"/>
    <property type="match status" value="1"/>
</dbReference>
<evidence type="ECO:0000313" key="4">
    <source>
        <dbReference type="Proteomes" id="UP000317036"/>
    </source>
</evidence>
<evidence type="ECO:0000313" key="3">
    <source>
        <dbReference type="EMBL" id="TVY09059.1"/>
    </source>
</evidence>
<evidence type="ECO:0000259" key="2">
    <source>
        <dbReference type="Pfam" id="PF13649"/>
    </source>
</evidence>
<evidence type="ECO:0000256" key="1">
    <source>
        <dbReference type="ARBA" id="ARBA00022679"/>
    </source>
</evidence>
<dbReference type="InterPro" id="IPR029063">
    <property type="entry name" value="SAM-dependent_MTases_sf"/>
</dbReference>
<dbReference type="Gene3D" id="3.40.50.150">
    <property type="entry name" value="Vaccinia Virus protein VP39"/>
    <property type="match status" value="1"/>
</dbReference>
<dbReference type="OrthoDB" id="9811589at2"/>
<comment type="caution">
    <text evidence="3">The sequence shown here is derived from an EMBL/GenBank/DDBJ whole genome shotgun (WGS) entry which is preliminary data.</text>
</comment>
<dbReference type="InterPro" id="IPR041698">
    <property type="entry name" value="Methyltransf_25"/>
</dbReference>
<dbReference type="Pfam" id="PF13649">
    <property type="entry name" value="Methyltransf_25"/>
    <property type="match status" value="1"/>
</dbReference>
<dbReference type="RefSeq" id="WP_144848097.1">
    <property type="nucleotide sequence ID" value="NZ_VNJI01000017.1"/>
</dbReference>
<name>A0A559KAD4_9BACL</name>
<protein>
    <submittedName>
        <fullName evidence="3">Class I SAM-dependent methyltransferase</fullName>
    </submittedName>
</protein>
<reference evidence="3 4" key="1">
    <citation type="submission" date="2019-07" db="EMBL/GenBank/DDBJ databases">
        <authorList>
            <person name="Kim J."/>
        </authorList>
    </citation>
    <scope>NUCLEOTIDE SEQUENCE [LARGE SCALE GENOMIC DNA]</scope>
    <source>
        <strain evidence="3 4">JC52</strain>
    </source>
</reference>
<dbReference type="GO" id="GO:0008168">
    <property type="term" value="F:methyltransferase activity"/>
    <property type="evidence" value="ECO:0007669"/>
    <property type="project" value="UniProtKB-KW"/>
</dbReference>
<dbReference type="SUPFAM" id="SSF53335">
    <property type="entry name" value="S-adenosyl-L-methionine-dependent methyltransferases"/>
    <property type="match status" value="1"/>
</dbReference>
<organism evidence="3 4">
    <name type="scientific">Paenibacillus cremeus</name>
    <dbReference type="NCBI Taxonomy" id="2163881"/>
    <lineage>
        <taxon>Bacteria</taxon>
        <taxon>Bacillati</taxon>
        <taxon>Bacillota</taxon>
        <taxon>Bacilli</taxon>
        <taxon>Bacillales</taxon>
        <taxon>Paenibacillaceae</taxon>
        <taxon>Paenibacillus</taxon>
    </lineage>
</organism>
<dbReference type="Proteomes" id="UP000317036">
    <property type="component" value="Unassembled WGS sequence"/>
</dbReference>